<accession>A0ABQ3JI02</accession>
<evidence type="ECO:0000313" key="2">
    <source>
        <dbReference type="Proteomes" id="UP000605897"/>
    </source>
</evidence>
<gene>
    <name evidence="1" type="ORF">GCM10017786_76050</name>
</gene>
<dbReference type="EMBL" id="BNAU01000019">
    <property type="protein sequence ID" value="GHF30924.1"/>
    <property type="molecule type" value="Genomic_DNA"/>
</dbReference>
<keyword evidence="2" id="KW-1185">Reference proteome</keyword>
<dbReference type="Proteomes" id="UP000605897">
    <property type="component" value="Unassembled WGS sequence"/>
</dbReference>
<name>A0ABQ3JI02_9PSEU</name>
<evidence type="ECO:0000313" key="1">
    <source>
        <dbReference type="EMBL" id="GHF30924.1"/>
    </source>
</evidence>
<dbReference type="RefSeq" id="WP_191249507.1">
    <property type="nucleotide sequence ID" value="NZ_BNAU01000019.1"/>
</dbReference>
<organism evidence="1 2">
    <name type="scientific">Amycolatopsis deserti</name>
    <dbReference type="NCBI Taxonomy" id="185696"/>
    <lineage>
        <taxon>Bacteria</taxon>
        <taxon>Bacillati</taxon>
        <taxon>Actinomycetota</taxon>
        <taxon>Actinomycetes</taxon>
        <taxon>Pseudonocardiales</taxon>
        <taxon>Pseudonocardiaceae</taxon>
        <taxon>Amycolatopsis</taxon>
    </lineage>
</organism>
<proteinExistence type="predicted"/>
<protein>
    <submittedName>
        <fullName evidence="1">Uncharacterized protein</fullName>
    </submittedName>
</protein>
<reference evidence="2" key="1">
    <citation type="journal article" date="2019" name="Int. J. Syst. Evol. Microbiol.">
        <title>The Global Catalogue of Microorganisms (GCM) 10K type strain sequencing project: providing services to taxonomists for standard genome sequencing and annotation.</title>
        <authorList>
            <consortium name="The Broad Institute Genomics Platform"/>
            <consortium name="The Broad Institute Genome Sequencing Center for Infectious Disease"/>
            <person name="Wu L."/>
            <person name="Ma J."/>
        </authorList>
    </citation>
    <scope>NUCLEOTIDE SEQUENCE [LARGE SCALE GENOMIC DNA]</scope>
    <source>
        <strain evidence="2">CGMCC 4.7677</strain>
    </source>
</reference>
<comment type="caution">
    <text evidence="1">The sequence shown here is derived from an EMBL/GenBank/DDBJ whole genome shotgun (WGS) entry which is preliminary data.</text>
</comment>
<sequence>MTTSADHTITVTELTEDDGDLNRPVRVECSCGDLSEEVKAVLADGIARVHVERATRPNAARAYEIGNVLMGSDLPPKQALAVSVALLEAADLADGIGSSNTSNSIVKHLLRAVRGEQ</sequence>